<evidence type="ECO:0000313" key="5">
    <source>
        <dbReference type="EMBL" id="NHZ78276.1"/>
    </source>
</evidence>
<dbReference type="InterPro" id="IPR002545">
    <property type="entry name" value="CheW-lke_dom"/>
</dbReference>
<dbReference type="PANTHER" id="PTHR22617">
    <property type="entry name" value="CHEMOTAXIS SENSOR HISTIDINE KINASE-RELATED"/>
    <property type="match status" value="1"/>
</dbReference>
<evidence type="ECO:0000259" key="4">
    <source>
        <dbReference type="PROSITE" id="PS50851"/>
    </source>
</evidence>
<feature type="domain" description="CheW-like" evidence="4">
    <location>
        <begin position="10"/>
        <end position="158"/>
    </location>
</feature>
<sequence length="167" mass="18173">MSTQSAPIGKMEFLSFQLGGMEYGVDFRKVKELRTFKSLERFASEGAIVKGVAVSRGVIMPLVDMRVAFNERVAERVAERAASPDPMTDVIILQLSTCVMGMVVDGVTDVVRMSPDQISPIPGLTRDSGCDYLMGLGETDGRRLILVDIDKLMSIRRESVAGAQKAA</sequence>
<dbReference type="SMART" id="SM00260">
    <property type="entry name" value="CheW"/>
    <property type="match status" value="1"/>
</dbReference>
<reference evidence="5 6" key="1">
    <citation type="submission" date="2019-10" db="EMBL/GenBank/DDBJ databases">
        <title>Taxonomy of Antarctic Massilia spp.: description of Massilia rubra sp. nov., Massilia aquatica sp. nov., Massilia mucilaginosa sp. nov., Massilia frigida sp. nov. isolated from streams, lakes and regoliths.</title>
        <authorList>
            <person name="Holochova P."/>
            <person name="Sedlacek I."/>
            <person name="Kralova S."/>
            <person name="Maslanova I."/>
            <person name="Busse H.-J."/>
            <person name="Stankova E."/>
            <person name="Vrbovska V."/>
            <person name="Kovarovic V."/>
            <person name="Bartak M."/>
            <person name="Svec P."/>
            <person name="Pantucek R."/>
        </authorList>
    </citation>
    <scope>NUCLEOTIDE SEQUENCE [LARGE SCALE GENOMIC DNA]</scope>
    <source>
        <strain evidence="5 6">CCM 8695</strain>
    </source>
</reference>
<accession>A0ABX0N7E6</accession>
<evidence type="ECO:0000313" key="6">
    <source>
        <dbReference type="Proteomes" id="UP000621455"/>
    </source>
</evidence>
<dbReference type="PROSITE" id="PS50851">
    <property type="entry name" value="CHEW"/>
    <property type="match status" value="1"/>
</dbReference>
<dbReference type="Gene3D" id="2.30.30.40">
    <property type="entry name" value="SH3 Domains"/>
    <property type="match status" value="1"/>
</dbReference>
<organism evidence="5 6">
    <name type="scientific">Massilia frigida</name>
    <dbReference type="NCBI Taxonomy" id="2609281"/>
    <lineage>
        <taxon>Bacteria</taxon>
        <taxon>Pseudomonadati</taxon>
        <taxon>Pseudomonadota</taxon>
        <taxon>Betaproteobacteria</taxon>
        <taxon>Burkholderiales</taxon>
        <taxon>Oxalobacteraceae</taxon>
        <taxon>Telluria group</taxon>
        <taxon>Massilia</taxon>
    </lineage>
</organism>
<dbReference type="Pfam" id="PF01584">
    <property type="entry name" value="CheW"/>
    <property type="match status" value="1"/>
</dbReference>
<comment type="caution">
    <text evidence="5">The sequence shown here is derived from an EMBL/GenBank/DDBJ whole genome shotgun (WGS) entry which is preliminary data.</text>
</comment>
<dbReference type="InterPro" id="IPR039315">
    <property type="entry name" value="CheW"/>
</dbReference>
<proteinExistence type="predicted"/>
<dbReference type="Proteomes" id="UP000621455">
    <property type="component" value="Unassembled WGS sequence"/>
</dbReference>
<gene>
    <name evidence="5" type="ORF">F2P44_03105</name>
</gene>
<evidence type="ECO:0000256" key="1">
    <source>
        <dbReference type="ARBA" id="ARBA00004496"/>
    </source>
</evidence>
<name>A0ABX0N7E6_9BURK</name>
<comment type="subcellular location">
    <subcellularLocation>
        <location evidence="1">Cytoplasm</location>
    </subcellularLocation>
</comment>
<keyword evidence="3" id="KW-0963">Cytoplasm</keyword>
<dbReference type="InterPro" id="IPR036061">
    <property type="entry name" value="CheW-like_dom_sf"/>
</dbReference>
<dbReference type="EMBL" id="WHJG01000002">
    <property type="protein sequence ID" value="NHZ78276.1"/>
    <property type="molecule type" value="Genomic_DNA"/>
</dbReference>
<dbReference type="Gene3D" id="2.40.50.180">
    <property type="entry name" value="CheA-289, Domain 4"/>
    <property type="match status" value="1"/>
</dbReference>
<evidence type="ECO:0000256" key="3">
    <source>
        <dbReference type="ARBA" id="ARBA00022490"/>
    </source>
</evidence>
<keyword evidence="6" id="KW-1185">Reference proteome</keyword>
<dbReference type="PANTHER" id="PTHR22617:SF45">
    <property type="entry name" value="CHEMOTAXIS PROTEIN CHEW"/>
    <property type="match status" value="1"/>
</dbReference>
<protein>
    <recommendedName>
        <fullName evidence="2">Chemotaxis protein CheW</fullName>
    </recommendedName>
</protein>
<evidence type="ECO:0000256" key="2">
    <source>
        <dbReference type="ARBA" id="ARBA00021483"/>
    </source>
</evidence>
<dbReference type="SUPFAM" id="SSF50341">
    <property type="entry name" value="CheW-like"/>
    <property type="match status" value="1"/>
</dbReference>